<dbReference type="RefSeq" id="WP_184156172.1">
    <property type="nucleotide sequence ID" value="NZ_JACHKA010000001.1"/>
</dbReference>
<dbReference type="EMBL" id="JACHKA010000001">
    <property type="protein sequence ID" value="MBB5987572.1"/>
    <property type="molecule type" value="Genomic_DNA"/>
</dbReference>
<gene>
    <name evidence="2" type="ORF">HNP60_003546</name>
</gene>
<feature type="transmembrane region" description="Helical" evidence="1">
    <location>
        <begin position="150"/>
        <end position="167"/>
    </location>
</feature>
<sequence length="174" mass="18846">MPTIFSHALLPLAAGVALGRRRIAPPLALAGAFLAAAPDLDVIGFRFGLGYASAWGHRGFSHSLAFAAAAAGLLALSWRPARSIGAFVFLFLCMASHPLLDMLTDGGQGVALFWPVDKTRLFSDWQPIRVSPIGARFFTARGLETVRSELMLIWLPALILSVACYAWRHMRARS</sequence>
<keyword evidence="1" id="KW-1133">Transmembrane helix</keyword>
<reference evidence="2 3" key="1">
    <citation type="submission" date="2020-08" db="EMBL/GenBank/DDBJ databases">
        <title>Exploring microbial biodiversity for novel pathways involved in the catabolism of aromatic compounds derived from lignin.</title>
        <authorList>
            <person name="Elkins J."/>
        </authorList>
    </citation>
    <scope>NUCLEOTIDE SEQUENCE [LARGE SCALE GENOMIC DNA]</scope>
    <source>
        <strain evidence="2 3">B1D3A</strain>
    </source>
</reference>
<dbReference type="PANTHER" id="PTHR35531">
    <property type="entry name" value="INNER MEMBRANE PROTEIN YBCI-RELATED"/>
    <property type="match status" value="1"/>
</dbReference>
<evidence type="ECO:0000313" key="2">
    <source>
        <dbReference type="EMBL" id="MBB5987572.1"/>
    </source>
</evidence>
<organism evidence="2 3">
    <name type="scientific">Sphingobium lignivorans</name>
    <dbReference type="NCBI Taxonomy" id="2735886"/>
    <lineage>
        <taxon>Bacteria</taxon>
        <taxon>Pseudomonadati</taxon>
        <taxon>Pseudomonadota</taxon>
        <taxon>Alphaproteobacteria</taxon>
        <taxon>Sphingomonadales</taxon>
        <taxon>Sphingomonadaceae</taxon>
        <taxon>Sphingobium</taxon>
    </lineage>
</organism>
<dbReference type="PANTHER" id="PTHR35531:SF1">
    <property type="entry name" value="INNER MEMBRANE PROTEIN YBCI-RELATED"/>
    <property type="match status" value="1"/>
</dbReference>
<evidence type="ECO:0000256" key="1">
    <source>
        <dbReference type="SAM" id="Phobius"/>
    </source>
</evidence>
<evidence type="ECO:0000313" key="3">
    <source>
        <dbReference type="Proteomes" id="UP001138540"/>
    </source>
</evidence>
<dbReference type="Proteomes" id="UP001138540">
    <property type="component" value="Unassembled WGS sequence"/>
</dbReference>
<feature type="transmembrane region" description="Helical" evidence="1">
    <location>
        <begin position="83"/>
        <end position="100"/>
    </location>
</feature>
<name>A0ABR6NJW0_9SPHN</name>
<protein>
    <submittedName>
        <fullName evidence="2">Inner membrane protein</fullName>
    </submittedName>
</protein>
<proteinExistence type="predicted"/>
<keyword evidence="1" id="KW-0812">Transmembrane</keyword>
<comment type="caution">
    <text evidence="2">The sequence shown here is derived from an EMBL/GenBank/DDBJ whole genome shotgun (WGS) entry which is preliminary data.</text>
</comment>
<keyword evidence="1" id="KW-0472">Membrane</keyword>
<feature type="transmembrane region" description="Helical" evidence="1">
    <location>
        <begin position="54"/>
        <end position="76"/>
    </location>
</feature>
<accession>A0ABR6NJW0</accession>
<dbReference type="Pfam" id="PF04307">
    <property type="entry name" value="YdjM"/>
    <property type="match status" value="1"/>
</dbReference>
<keyword evidence="3" id="KW-1185">Reference proteome</keyword>
<dbReference type="InterPro" id="IPR007404">
    <property type="entry name" value="YdjM-like"/>
</dbReference>